<comment type="caution">
    <text evidence="1">The sequence shown here is derived from an EMBL/GenBank/DDBJ whole genome shotgun (WGS) entry which is preliminary data.</text>
</comment>
<organism evidence="1 2">
    <name type="scientific">Shouchella clausii</name>
    <name type="common">Alkalihalobacillus clausii</name>
    <dbReference type="NCBI Taxonomy" id="79880"/>
    <lineage>
        <taxon>Bacteria</taxon>
        <taxon>Bacillati</taxon>
        <taxon>Bacillota</taxon>
        <taxon>Bacilli</taxon>
        <taxon>Bacillales</taxon>
        <taxon>Bacillaceae</taxon>
        <taxon>Shouchella</taxon>
    </lineage>
</organism>
<dbReference type="AlphaFoldDB" id="A0A268NUB2"/>
<dbReference type="CDD" id="cd13440">
    <property type="entry name" value="CamS_repeat_2"/>
    <property type="match status" value="1"/>
</dbReference>
<dbReference type="Pfam" id="PF07537">
    <property type="entry name" value="CamS"/>
    <property type="match status" value="1"/>
</dbReference>
<reference evidence="1 2" key="1">
    <citation type="submission" date="2017-07" db="EMBL/GenBank/DDBJ databases">
        <title>Isolation and whole genome analysis of endospore-forming bacteria from heroin.</title>
        <authorList>
            <person name="Kalinowski J."/>
            <person name="Ahrens B."/>
            <person name="Al-Dilaimi A."/>
            <person name="Winkler A."/>
            <person name="Wibberg D."/>
            <person name="Schleenbecker U."/>
            <person name="Ruckert C."/>
            <person name="Wolfel R."/>
            <person name="Grass G."/>
        </authorList>
    </citation>
    <scope>NUCLEOTIDE SEQUENCE [LARGE SCALE GENOMIC DNA]</scope>
    <source>
        <strain evidence="1 2">7539</strain>
    </source>
</reference>
<gene>
    <name evidence="1" type="ORF">CHH72_20095</name>
</gene>
<accession>A0A268NUB2</accession>
<dbReference type="PIRSF" id="PIRSF012509">
    <property type="entry name" value="CamS"/>
    <property type="match status" value="1"/>
</dbReference>
<dbReference type="PROSITE" id="PS51257">
    <property type="entry name" value="PROKAR_LIPOPROTEIN"/>
    <property type="match status" value="1"/>
</dbReference>
<dbReference type="Gene3D" id="3.10.570.10">
    <property type="entry name" value="sex pheromone staph- cam373 precursor domain"/>
    <property type="match status" value="1"/>
</dbReference>
<protein>
    <submittedName>
        <fullName evidence="1">CamS family sex pheromone protein</fullName>
    </submittedName>
</protein>
<proteinExistence type="predicted"/>
<dbReference type="Proteomes" id="UP000216207">
    <property type="component" value="Unassembled WGS sequence"/>
</dbReference>
<dbReference type="InterPro" id="IPR011426">
    <property type="entry name" value="CamS"/>
</dbReference>
<name>A0A268NUB2_SHOCL</name>
<dbReference type="EMBL" id="NPCC01000042">
    <property type="protein sequence ID" value="PAE87086.1"/>
    <property type="molecule type" value="Genomic_DNA"/>
</dbReference>
<sequence length="384" mass="42930">MKRVGILGLASAVLLSGCNFFGGEEDDEANTPDVSEADDSLTVVPSIPSEENYYASVLQDGAYVHGQTRGYGLDLGYSRKDLDWLELGLEDIAKERFDPNDYFFQEGTHLSRETVKSWLLRYDEEENPNGLNPSLGDGDDPIEQEKNSPWVLANVLEQNYMNVNDEGDYSTGGVALGLSLYSEYEFSHDGKSDSVPIKAAVQEEKGMEFAETIVNRMREGVDSEEDLSDVPIVVALFSQQPKDSVNAGHFFKVGTFEPGENPHWENINQEHVQFPSPAANEDHRDDADRFTQFRTDVQAFFSNNIGVVGRARYEDNQMVKLNVDVNIQYKGKAEVVALTQYIAGQVEEYYENIPVDVNISALSGSLESIVSYHPDREPFIHIIN</sequence>
<dbReference type="RefSeq" id="WP_073304934.1">
    <property type="nucleotide sequence ID" value="NZ_BOQQ01000008.1"/>
</dbReference>
<evidence type="ECO:0000313" key="1">
    <source>
        <dbReference type="EMBL" id="PAE87086.1"/>
    </source>
</evidence>
<dbReference type="CDD" id="cd13441">
    <property type="entry name" value="CamS_repeat_1"/>
    <property type="match status" value="1"/>
</dbReference>
<evidence type="ECO:0000313" key="2">
    <source>
        <dbReference type="Proteomes" id="UP000216207"/>
    </source>
</evidence>